<keyword evidence="3 6" id="KW-0731">Sigma factor</keyword>
<evidence type="ECO:0000256" key="1">
    <source>
        <dbReference type="ARBA" id="ARBA00010641"/>
    </source>
</evidence>
<evidence type="ECO:0000256" key="2">
    <source>
        <dbReference type="ARBA" id="ARBA00023015"/>
    </source>
</evidence>
<keyword evidence="2 6" id="KW-0805">Transcription regulation</keyword>
<dbReference type="EMBL" id="SGXA01000002">
    <property type="protein sequence ID" value="RZS70833.1"/>
    <property type="molecule type" value="Genomic_DNA"/>
</dbReference>
<dbReference type="GO" id="GO:0016987">
    <property type="term" value="F:sigma factor activity"/>
    <property type="evidence" value="ECO:0007669"/>
    <property type="project" value="UniProtKB-KW"/>
</dbReference>
<dbReference type="NCBIfam" id="TIGR02985">
    <property type="entry name" value="Sig70_bacteroi1"/>
    <property type="match status" value="1"/>
</dbReference>
<dbReference type="InterPro" id="IPR007627">
    <property type="entry name" value="RNA_pol_sigma70_r2"/>
</dbReference>
<dbReference type="InterPro" id="IPR013249">
    <property type="entry name" value="RNA_pol_sigma70_r4_t2"/>
</dbReference>
<name>A0A4Q7MUQ8_9BACT</name>
<evidence type="ECO:0000256" key="3">
    <source>
        <dbReference type="ARBA" id="ARBA00023082"/>
    </source>
</evidence>
<evidence type="ECO:0000313" key="9">
    <source>
        <dbReference type="EMBL" id="RZS70833.1"/>
    </source>
</evidence>
<proteinExistence type="inferred from homology"/>
<dbReference type="InterPro" id="IPR039425">
    <property type="entry name" value="RNA_pol_sigma-70-like"/>
</dbReference>
<evidence type="ECO:0000259" key="8">
    <source>
        <dbReference type="Pfam" id="PF08281"/>
    </source>
</evidence>
<comment type="caution">
    <text evidence="9">The sequence shown here is derived from an EMBL/GenBank/DDBJ whole genome shotgun (WGS) entry which is preliminary data.</text>
</comment>
<dbReference type="Gene3D" id="1.10.1740.10">
    <property type="match status" value="1"/>
</dbReference>
<dbReference type="NCBIfam" id="TIGR02937">
    <property type="entry name" value="sigma70-ECF"/>
    <property type="match status" value="1"/>
</dbReference>
<dbReference type="Pfam" id="PF04542">
    <property type="entry name" value="Sigma70_r2"/>
    <property type="match status" value="1"/>
</dbReference>
<feature type="domain" description="RNA polymerase sigma factor 70 region 4 type 2" evidence="8">
    <location>
        <begin position="126"/>
        <end position="174"/>
    </location>
</feature>
<evidence type="ECO:0000256" key="4">
    <source>
        <dbReference type="ARBA" id="ARBA00023125"/>
    </source>
</evidence>
<dbReference type="InterPro" id="IPR013325">
    <property type="entry name" value="RNA_pol_sigma_r2"/>
</dbReference>
<protein>
    <recommendedName>
        <fullName evidence="6">RNA polymerase sigma factor</fullName>
    </recommendedName>
</protein>
<keyword evidence="5 6" id="KW-0804">Transcription</keyword>
<evidence type="ECO:0000259" key="7">
    <source>
        <dbReference type="Pfam" id="PF04542"/>
    </source>
</evidence>
<dbReference type="Proteomes" id="UP000293874">
    <property type="component" value="Unassembled WGS sequence"/>
</dbReference>
<keyword evidence="10" id="KW-1185">Reference proteome</keyword>
<dbReference type="InterPro" id="IPR000838">
    <property type="entry name" value="RNA_pol_sigma70_ECF_CS"/>
</dbReference>
<dbReference type="SUPFAM" id="SSF88659">
    <property type="entry name" value="Sigma3 and sigma4 domains of RNA polymerase sigma factors"/>
    <property type="match status" value="1"/>
</dbReference>
<dbReference type="GO" id="GO:0003677">
    <property type="term" value="F:DNA binding"/>
    <property type="evidence" value="ECO:0007669"/>
    <property type="project" value="UniProtKB-KW"/>
</dbReference>
<keyword evidence="4 6" id="KW-0238">DNA-binding</keyword>
<dbReference type="AlphaFoldDB" id="A0A4Q7MUQ8"/>
<feature type="domain" description="RNA polymerase sigma-70 region 2" evidence="7">
    <location>
        <begin position="27"/>
        <end position="94"/>
    </location>
</feature>
<dbReference type="RefSeq" id="WP_130541388.1">
    <property type="nucleotide sequence ID" value="NZ_CP042431.1"/>
</dbReference>
<dbReference type="Pfam" id="PF08281">
    <property type="entry name" value="Sigma70_r4_2"/>
    <property type="match status" value="1"/>
</dbReference>
<sequence>MIRQASYNEEQLLKRLAAGDEAAFNSIYEQFQQPVFAFAFYLTKSRELSEEVVQETFVKVWEKREQFPEHMIILPYIKRITQNLVLDMFRKAGRDQALQQVLYEAVSNLHQQPVDQLQEKELLRIYRDGINRLPPQKRIIYTLHRDHHLSYEQIAERLQLSPNTVRNHMAQAIRSVREHVNKHGALLPFAFLLREW</sequence>
<dbReference type="Gene3D" id="1.10.10.10">
    <property type="entry name" value="Winged helix-like DNA-binding domain superfamily/Winged helix DNA-binding domain"/>
    <property type="match status" value="1"/>
</dbReference>
<evidence type="ECO:0000313" key="10">
    <source>
        <dbReference type="Proteomes" id="UP000293874"/>
    </source>
</evidence>
<evidence type="ECO:0000256" key="6">
    <source>
        <dbReference type="RuleBase" id="RU000716"/>
    </source>
</evidence>
<organism evidence="9 10">
    <name type="scientific">Pseudobacter ginsenosidimutans</name>
    <dbReference type="NCBI Taxonomy" id="661488"/>
    <lineage>
        <taxon>Bacteria</taxon>
        <taxon>Pseudomonadati</taxon>
        <taxon>Bacteroidota</taxon>
        <taxon>Chitinophagia</taxon>
        <taxon>Chitinophagales</taxon>
        <taxon>Chitinophagaceae</taxon>
        <taxon>Pseudobacter</taxon>
    </lineage>
</organism>
<dbReference type="OrthoDB" id="659577at2"/>
<dbReference type="GO" id="GO:0006352">
    <property type="term" value="P:DNA-templated transcription initiation"/>
    <property type="evidence" value="ECO:0007669"/>
    <property type="project" value="InterPro"/>
</dbReference>
<dbReference type="PANTHER" id="PTHR43133:SF46">
    <property type="entry name" value="RNA POLYMERASE SIGMA-70 FACTOR ECF SUBFAMILY"/>
    <property type="match status" value="1"/>
</dbReference>
<dbReference type="InterPro" id="IPR014284">
    <property type="entry name" value="RNA_pol_sigma-70_dom"/>
</dbReference>
<accession>A0A4Q7MUQ8</accession>
<gene>
    <name evidence="9" type="ORF">EV199_2728</name>
</gene>
<dbReference type="InterPro" id="IPR014327">
    <property type="entry name" value="RNA_pol_sigma70_bacteroid"/>
</dbReference>
<reference evidence="9 10" key="1">
    <citation type="submission" date="2019-02" db="EMBL/GenBank/DDBJ databases">
        <title>Genomic Encyclopedia of Type Strains, Phase IV (KMG-IV): sequencing the most valuable type-strain genomes for metagenomic binning, comparative biology and taxonomic classification.</title>
        <authorList>
            <person name="Goeker M."/>
        </authorList>
    </citation>
    <scope>NUCLEOTIDE SEQUENCE [LARGE SCALE GENOMIC DNA]</scope>
    <source>
        <strain evidence="9 10">DSM 18116</strain>
    </source>
</reference>
<dbReference type="PROSITE" id="PS01063">
    <property type="entry name" value="SIGMA70_ECF"/>
    <property type="match status" value="1"/>
</dbReference>
<comment type="similarity">
    <text evidence="1 6">Belongs to the sigma-70 factor family. ECF subfamily.</text>
</comment>
<dbReference type="SUPFAM" id="SSF88946">
    <property type="entry name" value="Sigma2 domain of RNA polymerase sigma factors"/>
    <property type="match status" value="1"/>
</dbReference>
<dbReference type="InterPro" id="IPR036388">
    <property type="entry name" value="WH-like_DNA-bd_sf"/>
</dbReference>
<dbReference type="InterPro" id="IPR013324">
    <property type="entry name" value="RNA_pol_sigma_r3/r4-like"/>
</dbReference>
<dbReference type="PANTHER" id="PTHR43133">
    <property type="entry name" value="RNA POLYMERASE ECF-TYPE SIGMA FACTO"/>
    <property type="match status" value="1"/>
</dbReference>
<evidence type="ECO:0000256" key="5">
    <source>
        <dbReference type="ARBA" id="ARBA00023163"/>
    </source>
</evidence>